<dbReference type="Gene3D" id="1.20.58.120">
    <property type="entry name" value="BAG domain"/>
    <property type="match status" value="1"/>
</dbReference>
<dbReference type="GO" id="GO:0051087">
    <property type="term" value="F:protein-folding chaperone binding"/>
    <property type="evidence" value="ECO:0007669"/>
    <property type="project" value="InterPro"/>
</dbReference>
<keyword evidence="1" id="KW-0143">Chaperone</keyword>
<name>A8Q9K6_MALGO</name>
<dbReference type="GO" id="GO:0016020">
    <property type="term" value="C:membrane"/>
    <property type="evidence" value="ECO:0007669"/>
    <property type="project" value="TreeGrafter"/>
</dbReference>
<evidence type="ECO:0000313" key="5">
    <source>
        <dbReference type="EMBL" id="EDP42249.1"/>
    </source>
</evidence>
<dbReference type="InterPro" id="IPR000626">
    <property type="entry name" value="Ubiquitin-like_dom"/>
</dbReference>
<dbReference type="GO" id="GO:0005829">
    <property type="term" value="C:cytosol"/>
    <property type="evidence" value="ECO:0007669"/>
    <property type="project" value="TreeGrafter"/>
</dbReference>
<dbReference type="GO" id="GO:0000774">
    <property type="term" value="F:adenyl-nucleotide exchange factor activity"/>
    <property type="evidence" value="ECO:0007669"/>
    <property type="project" value="TreeGrafter"/>
</dbReference>
<dbReference type="Pfam" id="PF02179">
    <property type="entry name" value="BAG"/>
    <property type="match status" value="1"/>
</dbReference>
<dbReference type="PANTHER" id="PTHR12329">
    <property type="entry name" value="BCL2-ASSOCIATED ATHANOGENE"/>
    <property type="match status" value="1"/>
</dbReference>
<accession>A8Q9K6</accession>
<dbReference type="InterPro" id="IPR039773">
    <property type="entry name" value="BAG_chaperone_regulator"/>
</dbReference>
<dbReference type="PROSITE" id="PS50053">
    <property type="entry name" value="UBIQUITIN_2"/>
    <property type="match status" value="1"/>
</dbReference>
<dbReference type="Gene3D" id="3.10.20.90">
    <property type="entry name" value="Phosphatidylinositol 3-kinase Catalytic Subunit, Chain A, domain 1"/>
    <property type="match status" value="1"/>
</dbReference>
<feature type="domain" description="Ubiquitin-like" evidence="3">
    <location>
        <begin position="33"/>
        <end position="115"/>
    </location>
</feature>
<dbReference type="InParanoid" id="A8Q9K6"/>
<evidence type="ECO:0000259" key="4">
    <source>
        <dbReference type="PROSITE" id="PS51035"/>
    </source>
</evidence>
<comment type="caution">
    <text evidence="5">The sequence shown here is derived from an EMBL/GenBank/DDBJ whole genome shotgun (WGS) entry which is preliminary data.</text>
</comment>
<dbReference type="PANTHER" id="PTHR12329:SF16">
    <property type="entry name" value="BAG FAMILY MOLECULAR CHAPERONE REGULATOR 1"/>
    <property type="match status" value="1"/>
</dbReference>
<proteinExistence type="predicted"/>
<reference evidence="5 6" key="1">
    <citation type="journal article" date="2007" name="Proc. Natl. Acad. Sci. U.S.A.">
        <title>Dandruff-associated Malassezia genomes reveal convergent and divergent virulence traits shared with plant and human fungal pathogens.</title>
        <authorList>
            <person name="Xu J."/>
            <person name="Saunders C.W."/>
            <person name="Hu P."/>
            <person name="Grant R.A."/>
            <person name="Boekhout T."/>
            <person name="Kuramae E.E."/>
            <person name="Kronstad J.W."/>
            <person name="Deangelis Y.M."/>
            <person name="Reeder N.L."/>
            <person name="Johnstone K.R."/>
            <person name="Leland M."/>
            <person name="Fieno A.M."/>
            <person name="Begley W.M."/>
            <person name="Sun Y."/>
            <person name="Lacey M.P."/>
            <person name="Chaudhary T."/>
            <person name="Keough T."/>
            <person name="Chu L."/>
            <person name="Sears R."/>
            <person name="Yuan B."/>
            <person name="Dawson T.L.Jr."/>
        </authorList>
    </citation>
    <scope>NUCLEOTIDE SEQUENCE [LARGE SCALE GENOMIC DNA]</scope>
    <source>
        <strain evidence="6">ATCC MYA-4612 / CBS 7966</strain>
    </source>
</reference>
<dbReference type="SUPFAM" id="SSF54236">
    <property type="entry name" value="Ubiquitin-like"/>
    <property type="match status" value="1"/>
</dbReference>
<dbReference type="FunCoup" id="A8Q9K6">
    <property type="interactions" value="142"/>
</dbReference>
<dbReference type="RefSeq" id="XP_001729463.1">
    <property type="nucleotide sequence ID" value="XM_001729411.1"/>
</dbReference>
<dbReference type="PROSITE" id="PS51035">
    <property type="entry name" value="BAG"/>
    <property type="match status" value="1"/>
</dbReference>
<dbReference type="Pfam" id="PF00240">
    <property type="entry name" value="ubiquitin"/>
    <property type="match status" value="1"/>
</dbReference>
<feature type="compositionally biased region" description="Polar residues" evidence="2">
    <location>
        <begin position="165"/>
        <end position="180"/>
    </location>
</feature>
<dbReference type="EMBL" id="AAYY01000013">
    <property type="protein sequence ID" value="EDP42249.1"/>
    <property type="molecule type" value="Genomic_DNA"/>
</dbReference>
<feature type="domain" description="BAG" evidence="4">
    <location>
        <begin position="237"/>
        <end position="294"/>
    </location>
</feature>
<dbReference type="SUPFAM" id="SSF63491">
    <property type="entry name" value="BAG domain"/>
    <property type="match status" value="1"/>
</dbReference>
<organism evidence="5 6">
    <name type="scientific">Malassezia globosa (strain ATCC MYA-4612 / CBS 7966)</name>
    <name type="common">Dandruff-associated fungus</name>
    <dbReference type="NCBI Taxonomy" id="425265"/>
    <lineage>
        <taxon>Eukaryota</taxon>
        <taxon>Fungi</taxon>
        <taxon>Dikarya</taxon>
        <taxon>Basidiomycota</taxon>
        <taxon>Ustilaginomycotina</taxon>
        <taxon>Malasseziomycetes</taxon>
        <taxon>Malasseziales</taxon>
        <taxon>Malasseziaceae</taxon>
        <taxon>Malassezia</taxon>
    </lineage>
</organism>
<sequence length="307" mass="34590">MSWFSSQWNRWNQATPSAWSDVEWLEVVLGRQRYVFVKRSTLTNHARYQVTLPNIDEPLTLKYLRQELASIFNVPSQGISIVFQGMVLKDDRVSLQDYGLTTGSRIQLLLKDTQPQQHKTAHTMQHTSMPPNDVSPVEAAQMSADAAPSGPTWPGFGSSDAAAHVNQSTQAAPGAQNTVPPMSKDQKHLQQIEQVTQHCRAELVPELERFENSIQKLPDSHPGSLQSEPEDSLAPLFSVTPHRLPYEQRKLSELLLRELLKLDDVPTDKDEVRMARKSTVKEVQSYLERVDTAWNTATKEKGIVSDV</sequence>
<keyword evidence="6" id="KW-1185">Reference proteome</keyword>
<dbReference type="KEGG" id="mgl:MGL_3498"/>
<dbReference type="STRING" id="425265.A8Q9K6"/>
<evidence type="ECO:0000256" key="2">
    <source>
        <dbReference type="SAM" id="MobiDB-lite"/>
    </source>
</evidence>
<dbReference type="OrthoDB" id="417450at2759"/>
<dbReference type="GO" id="GO:0050821">
    <property type="term" value="P:protein stabilization"/>
    <property type="evidence" value="ECO:0007669"/>
    <property type="project" value="TreeGrafter"/>
</dbReference>
<gene>
    <name evidence="5" type="ORF">MGL_3498</name>
</gene>
<evidence type="ECO:0000256" key="1">
    <source>
        <dbReference type="ARBA" id="ARBA00023186"/>
    </source>
</evidence>
<dbReference type="AlphaFoldDB" id="A8Q9K6"/>
<dbReference type="InterPro" id="IPR003103">
    <property type="entry name" value="BAG_domain"/>
</dbReference>
<evidence type="ECO:0000313" key="6">
    <source>
        <dbReference type="Proteomes" id="UP000008837"/>
    </source>
</evidence>
<feature type="region of interest" description="Disordered" evidence="2">
    <location>
        <begin position="141"/>
        <end position="194"/>
    </location>
</feature>
<dbReference type="Proteomes" id="UP000008837">
    <property type="component" value="Unassembled WGS sequence"/>
</dbReference>
<protein>
    <submittedName>
        <fullName evidence="5">Uncharacterized protein</fullName>
    </submittedName>
</protein>
<dbReference type="GO" id="GO:0005634">
    <property type="term" value="C:nucleus"/>
    <property type="evidence" value="ECO:0007669"/>
    <property type="project" value="TreeGrafter"/>
</dbReference>
<dbReference type="VEuPathDB" id="FungiDB:MGL_3498"/>
<evidence type="ECO:0000259" key="3">
    <source>
        <dbReference type="PROSITE" id="PS50053"/>
    </source>
</evidence>
<dbReference type="InterPro" id="IPR036533">
    <property type="entry name" value="BAG_dom_sf"/>
</dbReference>
<dbReference type="OMA" id="AWSDVEW"/>
<dbReference type="GeneID" id="5853770"/>
<dbReference type="InterPro" id="IPR029071">
    <property type="entry name" value="Ubiquitin-like_domsf"/>
</dbReference>